<name>A0A2A6CFI8_PRIPA</name>
<dbReference type="EnsemblMetazoa" id="PPA12000.1">
    <property type="protein sequence ID" value="PPA12000.1"/>
    <property type="gene ID" value="WBGene00101554"/>
</dbReference>
<reference evidence="1" key="2">
    <citation type="submission" date="2022-06" db="UniProtKB">
        <authorList>
            <consortium name="EnsemblMetazoa"/>
        </authorList>
    </citation>
    <scope>IDENTIFICATION</scope>
    <source>
        <strain evidence="1">PS312</strain>
    </source>
</reference>
<gene>
    <name evidence="1" type="primary">WBGene00101554</name>
</gene>
<keyword evidence="2" id="KW-1185">Reference proteome</keyword>
<proteinExistence type="predicted"/>
<dbReference type="Proteomes" id="UP000005239">
    <property type="component" value="Unassembled WGS sequence"/>
</dbReference>
<accession>A0A2A6CFI8</accession>
<evidence type="ECO:0000313" key="1">
    <source>
        <dbReference type="EnsemblMetazoa" id="PPA12000.1"/>
    </source>
</evidence>
<reference evidence="2" key="1">
    <citation type="journal article" date="2008" name="Nat. Genet.">
        <title>The Pristionchus pacificus genome provides a unique perspective on nematode lifestyle and parasitism.</title>
        <authorList>
            <person name="Dieterich C."/>
            <person name="Clifton S.W."/>
            <person name="Schuster L.N."/>
            <person name="Chinwalla A."/>
            <person name="Delehaunty K."/>
            <person name="Dinkelacker I."/>
            <person name="Fulton L."/>
            <person name="Fulton R."/>
            <person name="Godfrey J."/>
            <person name="Minx P."/>
            <person name="Mitreva M."/>
            <person name="Roeseler W."/>
            <person name="Tian H."/>
            <person name="Witte H."/>
            <person name="Yang S.P."/>
            <person name="Wilson R.K."/>
            <person name="Sommer R.J."/>
        </authorList>
    </citation>
    <scope>NUCLEOTIDE SEQUENCE [LARGE SCALE GENOMIC DNA]</scope>
    <source>
        <strain evidence="2">PS312</strain>
    </source>
</reference>
<accession>A0A8R1U900</accession>
<sequence length="123" mass="13584">MRLLLPLVLSIVPLLQAANSSVLGLYKCIECTSSNPRCRDVCYGQRCYRSELTIGKTRTLKSGCYNRTFGAVGCETFNEQSPGVNEPMYEILCECEGDYCNISSLATVSLLPLSTLLLYLLLV</sequence>
<dbReference type="AlphaFoldDB" id="A0A2A6CFI8"/>
<organism evidence="1 2">
    <name type="scientific">Pristionchus pacificus</name>
    <name type="common">Parasitic nematode worm</name>
    <dbReference type="NCBI Taxonomy" id="54126"/>
    <lineage>
        <taxon>Eukaryota</taxon>
        <taxon>Metazoa</taxon>
        <taxon>Ecdysozoa</taxon>
        <taxon>Nematoda</taxon>
        <taxon>Chromadorea</taxon>
        <taxon>Rhabditida</taxon>
        <taxon>Rhabditina</taxon>
        <taxon>Diplogasteromorpha</taxon>
        <taxon>Diplogasteroidea</taxon>
        <taxon>Neodiplogasteridae</taxon>
        <taxon>Pristionchus</taxon>
    </lineage>
</organism>
<protein>
    <submittedName>
        <fullName evidence="1">Uncharacterized protein</fullName>
    </submittedName>
</protein>
<evidence type="ECO:0000313" key="2">
    <source>
        <dbReference type="Proteomes" id="UP000005239"/>
    </source>
</evidence>